<reference evidence="8 9" key="1">
    <citation type="journal article" date="2020" name="Microorganisms">
        <title>Osmotic Adaptation and Compatible Solute Biosynthesis of Phototrophic Bacteria as Revealed from Genome Analyses.</title>
        <authorList>
            <person name="Imhoff J.F."/>
            <person name="Rahn T."/>
            <person name="Kunzel S."/>
            <person name="Keller A."/>
            <person name="Neulinger S.C."/>
        </authorList>
    </citation>
    <scope>NUCLEOTIDE SEQUENCE [LARGE SCALE GENOMIC DNA]</scope>
    <source>
        <strain evidence="8 9">DSM 15382</strain>
    </source>
</reference>
<dbReference type="PANTHER" id="PTHR45444:SF3">
    <property type="entry name" value="XANTHINE DEHYDROGENASE"/>
    <property type="match status" value="1"/>
</dbReference>
<name>A0ABS1CXC9_9PROT</name>
<dbReference type="InterPro" id="IPR012175">
    <property type="entry name" value="Xanth_DH_ssu_bac"/>
</dbReference>
<dbReference type="CDD" id="cd00207">
    <property type="entry name" value="fer2"/>
    <property type="match status" value="1"/>
</dbReference>
<dbReference type="InterPro" id="IPR005107">
    <property type="entry name" value="CO_DH_flav_C"/>
</dbReference>
<sequence length="467" mass="48454">MTDCITLVLNGRPVTLAPDLSPTMTLLDWLRGPAGLPGTKEGCAEGDCGACTVVLEGQDGSRTPVNACLAMLGQLHGQAIRTVEGLRGPDGGPHPIQRLLAEADATQCGFCTPGVAMAAWAHARTGGPEGGDVHEALAGNLCRCTGYRPITDAFAAIVDDGAPQPPALPGIGGARFAAGDQVFHRPASLADLLALRAAHPGAWLLAGGTDLGLRVSEHRERPAAVIHAGAVPELQALVADAAALTIGAAVPYARLPPLLDGGLAPLGALLSRLGSRQIRGMGTLGGNLGTASPIGDMLPPLLALDATLRIASPRGEREQRVQDFLLGYRRTTLAPDEVIVSVRLPRPRPGEHLACEKVSKRHDQDISAVAAGFLLRVEGGRVACARLAFGGMGPMAARAPAAEARLTGKLLAPASFEDAAEDLAKDFSPLTDWRGSAAYRLAAAQGLLRRLYWRVTKPELAAEVHAL</sequence>
<dbReference type="SMART" id="SM01092">
    <property type="entry name" value="CO_deh_flav_C"/>
    <property type="match status" value="1"/>
</dbReference>
<dbReference type="PROSITE" id="PS00197">
    <property type="entry name" value="2FE2S_FER_1"/>
    <property type="match status" value="1"/>
</dbReference>
<organism evidence="8 9">
    <name type="scientific">Paracraurococcus ruber</name>
    <dbReference type="NCBI Taxonomy" id="77675"/>
    <lineage>
        <taxon>Bacteria</taxon>
        <taxon>Pseudomonadati</taxon>
        <taxon>Pseudomonadota</taxon>
        <taxon>Alphaproteobacteria</taxon>
        <taxon>Acetobacterales</taxon>
        <taxon>Roseomonadaceae</taxon>
        <taxon>Paracraurococcus</taxon>
    </lineage>
</organism>
<gene>
    <name evidence="8" type="ORF">CKO45_09085</name>
</gene>
<dbReference type="RefSeq" id="WP_133219907.1">
    <property type="nucleotide sequence ID" value="NZ_NRSG01000049.1"/>
</dbReference>
<dbReference type="PANTHER" id="PTHR45444">
    <property type="entry name" value="XANTHINE DEHYDROGENASE"/>
    <property type="match status" value="1"/>
</dbReference>
<accession>A0ABS1CXC9</accession>
<dbReference type="InterPro" id="IPR036884">
    <property type="entry name" value="2Fe-2S-bd_dom_sf"/>
</dbReference>
<keyword evidence="3" id="KW-0274">FAD</keyword>
<dbReference type="Pfam" id="PF01799">
    <property type="entry name" value="Fer2_2"/>
    <property type="match status" value="1"/>
</dbReference>
<dbReference type="Pfam" id="PF00111">
    <property type="entry name" value="Fer2"/>
    <property type="match status" value="1"/>
</dbReference>
<evidence type="ECO:0000256" key="2">
    <source>
        <dbReference type="ARBA" id="ARBA00022723"/>
    </source>
</evidence>
<dbReference type="InterPro" id="IPR036318">
    <property type="entry name" value="FAD-bd_PCMH-like_sf"/>
</dbReference>
<dbReference type="SUPFAM" id="SSF56176">
    <property type="entry name" value="FAD-binding/transporter-associated domain-like"/>
    <property type="match status" value="1"/>
</dbReference>
<dbReference type="Gene3D" id="3.10.20.30">
    <property type="match status" value="1"/>
</dbReference>
<evidence type="ECO:0000313" key="9">
    <source>
        <dbReference type="Proteomes" id="UP000697995"/>
    </source>
</evidence>
<evidence type="ECO:0000259" key="7">
    <source>
        <dbReference type="PROSITE" id="PS51387"/>
    </source>
</evidence>
<dbReference type="SUPFAM" id="SSF55447">
    <property type="entry name" value="CO dehydrogenase flavoprotein C-terminal domain-like"/>
    <property type="match status" value="1"/>
</dbReference>
<dbReference type="Gene3D" id="1.10.150.120">
    <property type="entry name" value="[2Fe-2S]-binding domain"/>
    <property type="match status" value="1"/>
</dbReference>
<dbReference type="InterPro" id="IPR016208">
    <property type="entry name" value="Ald_Oxase/xanthine_DH-like"/>
</dbReference>
<evidence type="ECO:0000313" key="8">
    <source>
        <dbReference type="EMBL" id="MBK1658384.1"/>
    </source>
</evidence>
<dbReference type="InterPro" id="IPR016167">
    <property type="entry name" value="FAD-bd_PCMH_sub1"/>
</dbReference>
<dbReference type="Pfam" id="PF03450">
    <property type="entry name" value="CO_deh_flav_C"/>
    <property type="match status" value="1"/>
</dbReference>
<dbReference type="Proteomes" id="UP000697995">
    <property type="component" value="Unassembled WGS sequence"/>
</dbReference>
<dbReference type="PROSITE" id="PS51085">
    <property type="entry name" value="2FE2S_FER_2"/>
    <property type="match status" value="1"/>
</dbReference>
<proteinExistence type="predicted"/>
<feature type="domain" description="2Fe-2S ferredoxin-type" evidence="6">
    <location>
        <begin position="3"/>
        <end position="86"/>
    </location>
</feature>
<evidence type="ECO:0000256" key="4">
    <source>
        <dbReference type="ARBA" id="ARBA00023002"/>
    </source>
</evidence>
<keyword evidence="2" id="KW-0479">Metal-binding</keyword>
<keyword evidence="4" id="KW-0560">Oxidoreductase</keyword>
<dbReference type="InterPro" id="IPR001041">
    <property type="entry name" value="2Fe-2S_ferredoxin-type"/>
</dbReference>
<evidence type="ECO:0000256" key="1">
    <source>
        <dbReference type="ARBA" id="ARBA00022630"/>
    </source>
</evidence>
<dbReference type="EMBL" id="NRSG01000049">
    <property type="protein sequence ID" value="MBK1658384.1"/>
    <property type="molecule type" value="Genomic_DNA"/>
</dbReference>
<feature type="domain" description="FAD-binding PCMH-type" evidence="7">
    <location>
        <begin position="175"/>
        <end position="349"/>
    </location>
</feature>
<evidence type="ECO:0000256" key="3">
    <source>
        <dbReference type="ARBA" id="ARBA00022827"/>
    </source>
</evidence>
<dbReference type="InterPro" id="IPR036010">
    <property type="entry name" value="2Fe-2S_ferredoxin-like_sf"/>
</dbReference>
<keyword evidence="5" id="KW-0408">Iron</keyword>
<dbReference type="Gene3D" id="3.30.43.10">
    <property type="entry name" value="Uridine Diphospho-n-acetylenolpyruvylglucosamine Reductase, domain 2"/>
    <property type="match status" value="1"/>
</dbReference>
<dbReference type="InterPro" id="IPR002888">
    <property type="entry name" value="2Fe-2S-bd"/>
</dbReference>
<evidence type="ECO:0000256" key="5">
    <source>
        <dbReference type="ARBA" id="ARBA00023004"/>
    </source>
</evidence>
<dbReference type="InterPro" id="IPR012675">
    <property type="entry name" value="Beta-grasp_dom_sf"/>
</dbReference>
<dbReference type="PROSITE" id="PS51387">
    <property type="entry name" value="FAD_PCMH"/>
    <property type="match status" value="1"/>
</dbReference>
<dbReference type="Gene3D" id="3.30.465.10">
    <property type="match status" value="1"/>
</dbReference>
<comment type="caution">
    <text evidence="8">The sequence shown here is derived from an EMBL/GenBank/DDBJ whole genome shotgun (WGS) entry which is preliminary data.</text>
</comment>
<dbReference type="SUPFAM" id="SSF47741">
    <property type="entry name" value="CO dehydrogenase ISP C-domain like"/>
    <property type="match status" value="1"/>
</dbReference>
<dbReference type="Pfam" id="PF00941">
    <property type="entry name" value="FAD_binding_5"/>
    <property type="match status" value="1"/>
</dbReference>
<dbReference type="PIRSF" id="PIRSF036557">
    <property type="entry name" value="XdhA_RC"/>
    <property type="match status" value="1"/>
</dbReference>
<dbReference type="InterPro" id="IPR006058">
    <property type="entry name" value="2Fe2S_fd_BS"/>
</dbReference>
<dbReference type="InterPro" id="IPR016169">
    <property type="entry name" value="FAD-bd_PCMH_sub2"/>
</dbReference>
<dbReference type="InterPro" id="IPR036683">
    <property type="entry name" value="CO_DH_flav_C_dom_sf"/>
</dbReference>
<keyword evidence="1" id="KW-0285">Flavoprotein</keyword>
<protein>
    <submittedName>
        <fullName evidence="8">Xanthine dehydrogenase</fullName>
    </submittedName>
</protein>
<keyword evidence="9" id="KW-1185">Reference proteome</keyword>
<evidence type="ECO:0000259" key="6">
    <source>
        <dbReference type="PROSITE" id="PS51085"/>
    </source>
</evidence>
<dbReference type="InterPro" id="IPR016166">
    <property type="entry name" value="FAD-bd_PCMH"/>
</dbReference>
<dbReference type="Gene3D" id="3.30.390.50">
    <property type="entry name" value="CO dehydrogenase flavoprotein, C-terminal domain"/>
    <property type="match status" value="1"/>
</dbReference>
<dbReference type="SUPFAM" id="SSF54292">
    <property type="entry name" value="2Fe-2S ferredoxin-like"/>
    <property type="match status" value="1"/>
</dbReference>
<dbReference type="InterPro" id="IPR002346">
    <property type="entry name" value="Mopterin_DH_FAD-bd"/>
</dbReference>